<dbReference type="VEuPathDB" id="TriTrypDB:TcIL3000_3_1050"/>
<dbReference type="InterPro" id="IPR007262">
    <property type="entry name" value="Vps55/LEPROT"/>
</dbReference>
<dbReference type="Pfam" id="PF04133">
    <property type="entry name" value="Vps55"/>
    <property type="match status" value="1"/>
</dbReference>
<feature type="transmembrane region" description="Helical" evidence="6">
    <location>
        <begin position="112"/>
        <end position="130"/>
    </location>
</feature>
<feature type="transmembrane region" description="Helical" evidence="6">
    <location>
        <begin position="12"/>
        <end position="31"/>
    </location>
</feature>
<feature type="transmembrane region" description="Helical" evidence="6">
    <location>
        <begin position="76"/>
        <end position="100"/>
    </location>
</feature>
<evidence type="ECO:0000256" key="6">
    <source>
        <dbReference type="SAM" id="Phobius"/>
    </source>
</evidence>
<accession>G0UJX5</accession>
<evidence type="ECO:0000256" key="5">
    <source>
        <dbReference type="ARBA" id="ARBA00023136"/>
    </source>
</evidence>
<evidence type="ECO:0000313" key="7">
    <source>
        <dbReference type="EMBL" id="CCC89680.1"/>
    </source>
</evidence>
<comment type="subcellular location">
    <subcellularLocation>
        <location evidence="1">Membrane</location>
        <topology evidence="1">Multi-pass membrane protein</topology>
    </subcellularLocation>
</comment>
<evidence type="ECO:0000256" key="3">
    <source>
        <dbReference type="ARBA" id="ARBA00022692"/>
    </source>
</evidence>
<evidence type="ECO:0000256" key="1">
    <source>
        <dbReference type="ARBA" id="ARBA00004141"/>
    </source>
</evidence>
<dbReference type="AlphaFoldDB" id="G0UJX5"/>
<name>G0UJX5_TRYCI</name>
<comment type="similarity">
    <text evidence="2">Belongs to the OB-RGRP/VPS55 family.</text>
</comment>
<organism evidence="7">
    <name type="scientific">Trypanosoma congolense (strain IL3000)</name>
    <dbReference type="NCBI Taxonomy" id="1068625"/>
    <lineage>
        <taxon>Eukaryota</taxon>
        <taxon>Discoba</taxon>
        <taxon>Euglenozoa</taxon>
        <taxon>Kinetoplastea</taxon>
        <taxon>Metakinetoplastina</taxon>
        <taxon>Trypanosomatida</taxon>
        <taxon>Trypanosomatidae</taxon>
        <taxon>Trypanosoma</taxon>
        <taxon>Nannomonas</taxon>
    </lineage>
</organism>
<gene>
    <name evidence="7" type="ORF">TCIL3000_3_1050</name>
</gene>
<proteinExistence type="inferred from homology"/>
<reference evidence="7" key="1">
    <citation type="journal article" date="2012" name="Proc. Natl. Acad. Sci. U.S.A.">
        <title>Antigenic diversity is generated by distinct evolutionary mechanisms in African trypanosome species.</title>
        <authorList>
            <person name="Jackson A.P."/>
            <person name="Berry A."/>
            <person name="Aslett M."/>
            <person name="Allison H.C."/>
            <person name="Burton P."/>
            <person name="Vavrova-Anderson J."/>
            <person name="Brown R."/>
            <person name="Browne H."/>
            <person name="Corton N."/>
            <person name="Hauser H."/>
            <person name="Gamble J."/>
            <person name="Gilderthorp R."/>
            <person name="Marcello L."/>
            <person name="McQuillan J."/>
            <person name="Otto T.D."/>
            <person name="Quail M.A."/>
            <person name="Sanders M.J."/>
            <person name="van Tonder A."/>
            <person name="Ginger M.L."/>
            <person name="Field M.C."/>
            <person name="Barry J.D."/>
            <person name="Hertz-Fowler C."/>
            <person name="Berriman M."/>
        </authorList>
    </citation>
    <scope>NUCLEOTIDE SEQUENCE</scope>
    <source>
        <strain evidence="7">IL3000</strain>
    </source>
</reference>
<evidence type="ECO:0000256" key="4">
    <source>
        <dbReference type="ARBA" id="ARBA00022989"/>
    </source>
</evidence>
<evidence type="ECO:0000256" key="2">
    <source>
        <dbReference type="ARBA" id="ARBA00005645"/>
    </source>
</evidence>
<feature type="transmembrane region" description="Helical" evidence="6">
    <location>
        <begin position="172"/>
        <end position="194"/>
    </location>
</feature>
<dbReference type="EMBL" id="HE575316">
    <property type="protein sequence ID" value="CCC89680.1"/>
    <property type="molecule type" value="Genomic_DNA"/>
</dbReference>
<keyword evidence="3 6" id="KW-0812">Transmembrane</keyword>
<keyword evidence="5 6" id="KW-0472">Membrane</keyword>
<protein>
    <submittedName>
        <fullName evidence="7">Uncharacterized protein TCIL3000_3_1050</fullName>
    </submittedName>
</protein>
<feature type="transmembrane region" description="Helical" evidence="6">
    <location>
        <begin position="142"/>
        <end position="166"/>
    </location>
</feature>
<sequence>MSLQSNYKENFTTLVFIFSEYIFVFFVLLLCEAAEVIASERVRGPISESLGRTKVLKHYFVQLCRLLCRTVRSSRAIMSSMVSLVVAALLVVVAFVLSILSCTVVEDKNTLPLLPLFLSLATPMPFLLCGPPQDGFEDDSQLTGCIVFISGALTVAAPALCVVLYHTGSISLQAFLLAVASQVAVVAAGSSLAYGREAQEEQNYDL</sequence>
<keyword evidence="4 6" id="KW-1133">Transmembrane helix</keyword>
<dbReference type="GO" id="GO:0016020">
    <property type="term" value="C:membrane"/>
    <property type="evidence" value="ECO:0007669"/>
    <property type="project" value="UniProtKB-SubCell"/>
</dbReference>